<dbReference type="InterPro" id="IPR015915">
    <property type="entry name" value="Kelch-typ_b-propeller"/>
</dbReference>
<keyword evidence="5" id="KW-1185">Reference proteome</keyword>
<dbReference type="Proteomes" id="UP001163105">
    <property type="component" value="Unassembled WGS sequence"/>
</dbReference>
<keyword evidence="3" id="KW-1133">Transmembrane helix</keyword>
<feature type="compositionally biased region" description="Pro residues" evidence="2">
    <location>
        <begin position="391"/>
        <end position="402"/>
    </location>
</feature>
<dbReference type="PANTHER" id="PTHR42877">
    <property type="entry name" value="L-ORNITHINE N(5)-MONOOXYGENASE-RELATED"/>
    <property type="match status" value="1"/>
</dbReference>
<accession>A0AB34FI78</accession>
<evidence type="ECO:0000256" key="1">
    <source>
        <dbReference type="ARBA" id="ARBA00010139"/>
    </source>
</evidence>
<evidence type="ECO:0000313" key="4">
    <source>
        <dbReference type="EMBL" id="KAJ6439168.1"/>
    </source>
</evidence>
<keyword evidence="3" id="KW-0812">Transmembrane</keyword>
<sequence>MSKYGKENIPTVHGGILWGDNVNKRFYLYGGEWTVGFAQAPYHLLSYDILYDKWDDFGQPSINPPPKIASYGAGVGVSETGVGYYYGGWISNSSMSGWTQPRTMSSSFYTYAYDTGTFTQAAAPDKNPRAEGAMVWIPAGDSLGLLIYMGGIVSPSGNGTGNGTVAPQPFDKVFVFDAKGNSWSTQTATGEIPQNRRQFCVDVAWAPDKSSFNIYLWGGLSVPPPYVNVTSFNDIYILTLPSFIWVKAYPDHHGNATLPPDYGHYSASCNMVKSMSQLFVIGGTYTDTDACDLAVDAWAQHNFWTGTSQNAGDNKTYWALYDPNVTSNVVPVDIYSAVGGTKDGNATLVSPKAGFDSGNKPLEDLLGRRPTIPPRSPTRHISSPTNSSTPTPTPTPTPPAPPTSSLSTGAIVGIAISGAVGALLLVLLVWILIRDFDECKKRVLCDGSKAPDLFELKDFWRFYKDQSIGRLGNHATATSLLARAKQFNAGYKRRTGSEIGEETVAEINHLSGSGVQNITKSKNNYKPADLDRNLKALWLRKDLGFVHPRILFQFHFILLGFCHSGARRNALLKPGVKYKDIQLVLRRTPKGDPEFFFKVDQRHVNRDPETTNHPQQPDIEGLSAFTGRRCHTASWDPSIDVEANESESSVLELVQSKFYPNFSPLPIAKASNYDYSEDEKHTFRWDDESYLATRKRFENHFNGMFRIFFKSSPEQKDLRHRFEARMKSLIYDESLRKKLIPSFDAGCRRIQPG</sequence>
<proteinExistence type="inferred from homology"/>
<dbReference type="InterPro" id="IPR051209">
    <property type="entry name" value="FAD-bind_Monooxygenase_sf"/>
</dbReference>
<reference evidence="4" key="1">
    <citation type="submission" date="2023-01" db="EMBL/GenBank/DDBJ databases">
        <title>The growth and conidiation of Purpureocillium lavendulum are regulated by nitrogen source and histone H3K14 acetylation.</title>
        <authorList>
            <person name="Tang P."/>
            <person name="Han J."/>
            <person name="Zhang C."/>
            <person name="Tang P."/>
            <person name="Qi F."/>
            <person name="Zhang K."/>
            <person name="Liang L."/>
        </authorList>
    </citation>
    <scope>NUCLEOTIDE SEQUENCE</scope>
    <source>
        <strain evidence="4">YMF1.00683</strain>
    </source>
</reference>
<keyword evidence="3" id="KW-0472">Membrane</keyword>
<comment type="similarity">
    <text evidence="1">Belongs to the FAD-binding monooxygenase family.</text>
</comment>
<name>A0AB34FI78_9HYPO</name>
<dbReference type="SUPFAM" id="SSF50965">
    <property type="entry name" value="Galactose oxidase, central domain"/>
    <property type="match status" value="1"/>
</dbReference>
<dbReference type="PANTHER" id="PTHR42877:SF4">
    <property type="entry name" value="FAD_NAD(P)-BINDING DOMAIN-CONTAINING PROTEIN-RELATED"/>
    <property type="match status" value="1"/>
</dbReference>
<dbReference type="AlphaFoldDB" id="A0AB34FI78"/>
<feature type="region of interest" description="Disordered" evidence="2">
    <location>
        <begin position="348"/>
        <end position="404"/>
    </location>
</feature>
<feature type="transmembrane region" description="Helical" evidence="3">
    <location>
        <begin position="410"/>
        <end position="433"/>
    </location>
</feature>
<dbReference type="EMBL" id="JAQHRD010000007">
    <property type="protein sequence ID" value="KAJ6439168.1"/>
    <property type="molecule type" value="Genomic_DNA"/>
</dbReference>
<gene>
    <name evidence="4" type="ORF">O9K51_08579</name>
</gene>
<organism evidence="4 5">
    <name type="scientific">Purpureocillium lavendulum</name>
    <dbReference type="NCBI Taxonomy" id="1247861"/>
    <lineage>
        <taxon>Eukaryota</taxon>
        <taxon>Fungi</taxon>
        <taxon>Dikarya</taxon>
        <taxon>Ascomycota</taxon>
        <taxon>Pezizomycotina</taxon>
        <taxon>Sordariomycetes</taxon>
        <taxon>Hypocreomycetidae</taxon>
        <taxon>Hypocreales</taxon>
        <taxon>Ophiocordycipitaceae</taxon>
        <taxon>Purpureocillium</taxon>
    </lineage>
</organism>
<protein>
    <submittedName>
        <fullName evidence="4">Telomere-associated RecQ helicase</fullName>
    </submittedName>
</protein>
<evidence type="ECO:0000256" key="2">
    <source>
        <dbReference type="SAM" id="MobiDB-lite"/>
    </source>
</evidence>
<dbReference type="InterPro" id="IPR011043">
    <property type="entry name" value="Gal_Oxase/kelch_b-propeller"/>
</dbReference>
<comment type="caution">
    <text evidence="4">The sequence shown here is derived from an EMBL/GenBank/DDBJ whole genome shotgun (WGS) entry which is preliminary data.</text>
</comment>
<evidence type="ECO:0000313" key="5">
    <source>
        <dbReference type="Proteomes" id="UP001163105"/>
    </source>
</evidence>
<evidence type="ECO:0000256" key="3">
    <source>
        <dbReference type="SAM" id="Phobius"/>
    </source>
</evidence>
<dbReference type="Gene3D" id="2.120.10.80">
    <property type="entry name" value="Kelch-type beta propeller"/>
    <property type="match status" value="1"/>
</dbReference>